<feature type="region of interest" description="Disordered" evidence="1">
    <location>
        <begin position="44"/>
        <end position="68"/>
    </location>
</feature>
<comment type="caution">
    <text evidence="3">The sequence shown here is derived from an EMBL/GenBank/DDBJ whole genome shotgun (WGS) entry which is preliminary data.</text>
</comment>
<protein>
    <recommendedName>
        <fullName evidence="2">Tc1-like transposase DDE domain-containing protein</fullName>
    </recommendedName>
</protein>
<reference evidence="3 4" key="1">
    <citation type="submission" date="2020-12" db="EMBL/GenBank/DDBJ databases">
        <title>Metabolic potential, ecology and presence of endohyphal bacteria is reflected in genomic diversity of Mucoromycotina.</title>
        <authorList>
            <person name="Muszewska A."/>
            <person name="Okrasinska A."/>
            <person name="Steczkiewicz K."/>
            <person name="Drgas O."/>
            <person name="Orlowska M."/>
            <person name="Perlinska-Lenart U."/>
            <person name="Aleksandrzak-Piekarczyk T."/>
            <person name="Szatraj K."/>
            <person name="Zielenkiewicz U."/>
            <person name="Pilsyk S."/>
            <person name="Malc E."/>
            <person name="Mieczkowski P."/>
            <person name="Kruszewska J.S."/>
            <person name="Biernat P."/>
            <person name="Pawlowska J."/>
        </authorList>
    </citation>
    <scope>NUCLEOTIDE SEQUENCE [LARGE SCALE GENOMIC DNA]</scope>
    <source>
        <strain evidence="3 4">CBS 142.35</strain>
    </source>
</reference>
<evidence type="ECO:0000259" key="2">
    <source>
        <dbReference type="Pfam" id="PF13358"/>
    </source>
</evidence>
<evidence type="ECO:0000313" key="4">
    <source>
        <dbReference type="Proteomes" id="UP000646827"/>
    </source>
</evidence>
<dbReference type="Proteomes" id="UP000646827">
    <property type="component" value="Unassembled WGS sequence"/>
</dbReference>
<gene>
    <name evidence="3" type="ORF">INT45_012533</name>
</gene>
<dbReference type="AlphaFoldDB" id="A0A8H7VP64"/>
<proteinExistence type="predicted"/>
<keyword evidence="4" id="KW-1185">Reference proteome</keyword>
<dbReference type="EMBL" id="JAEPRB010000097">
    <property type="protein sequence ID" value="KAG2221889.1"/>
    <property type="molecule type" value="Genomic_DNA"/>
</dbReference>
<feature type="domain" description="Tc1-like transposase DDE" evidence="2">
    <location>
        <begin position="189"/>
        <end position="338"/>
    </location>
</feature>
<dbReference type="GO" id="GO:0003676">
    <property type="term" value="F:nucleic acid binding"/>
    <property type="evidence" value="ECO:0007669"/>
    <property type="project" value="InterPro"/>
</dbReference>
<dbReference type="InterPro" id="IPR038717">
    <property type="entry name" value="Tc1-like_DDE_dom"/>
</dbReference>
<evidence type="ECO:0000313" key="3">
    <source>
        <dbReference type="EMBL" id="KAG2221889.1"/>
    </source>
</evidence>
<sequence>MAHNSSTGANNTAPEERIVLFQNYMDWEGAAGINYRQKMEEEKGRKEKALKGPISSNDISSRQPRGVAARKVTLPYSTAKRRVNQWNEAHNNGEDVFRGLSKKTGAKSKLTDDHTVFIFEKIHEQPTISCNDVTNLLCQHFKGLDITSRAVNEHMFRQLAARDDDINILQRYESVSAWIALGINFFSECIFIDEAGFNRNMHRSQGWPEVGSPCKITMETKGPNISILGAITAHGVITLSRREACAPTKKRKANDPASKKGTTSSDFMEFIEQVLTNIEAYDLPYRYLVMDNAAIHKTIDVKDWVTERGFEIIYLPPYSSFLNPIKEFWSKLKDVVNKDSASVRLNTKLSDRIKRASEYIFREDCQAWIKHSLTFWDRCLAGEKGL</sequence>
<dbReference type="InterPro" id="IPR036397">
    <property type="entry name" value="RNaseH_sf"/>
</dbReference>
<evidence type="ECO:0000256" key="1">
    <source>
        <dbReference type="SAM" id="MobiDB-lite"/>
    </source>
</evidence>
<accession>A0A8H7VP64</accession>
<dbReference type="Gene3D" id="3.30.420.10">
    <property type="entry name" value="Ribonuclease H-like superfamily/Ribonuclease H"/>
    <property type="match status" value="1"/>
</dbReference>
<dbReference type="Pfam" id="PF13358">
    <property type="entry name" value="DDE_3"/>
    <property type="match status" value="1"/>
</dbReference>
<feature type="compositionally biased region" description="Polar residues" evidence="1">
    <location>
        <begin position="54"/>
        <end position="63"/>
    </location>
</feature>
<dbReference type="OrthoDB" id="2228727at2759"/>
<dbReference type="PANTHER" id="PTHR46564:SF1">
    <property type="entry name" value="TRANSPOSASE"/>
    <property type="match status" value="1"/>
</dbReference>
<dbReference type="PANTHER" id="PTHR46564">
    <property type="entry name" value="TRANSPOSASE"/>
    <property type="match status" value="1"/>
</dbReference>
<name>A0A8H7VP64_9FUNG</name>
<organism evidence="3 4">
    <name type="scientific">Circinella minor</name>
    <dbReference type="NCBI Taxonomy" id="1195481"/>
    <lineage>
        <taxon>Eukaryota</taxon>
        <taxon>Fungi</taxon>
        <taxon>Fungi incertae sedis</taxon>
        <taxon>Mucoromycota</taxon>
        <taxon>Mucoromycotina</taxon>
        <taxon>Mucoromycetes</taxon>
        <taxon>Mucorales</taxon>
        <taxon>Lichtheimiaceae</taxon>
        <taxon>Circinella</taxon>
    </lineage>
</organism>